<proteinExistence type="predicted"/>
<accession>A0AAW1UJ21</accession>
<feature type="region of interest" description="Disordered" evidence="1">
    <location>
        <begin position="1"/>
        <end position="76"/>
    </location>
</feature>
<evidence type="ECO:0000256" key="1">
    <source>
        <dbReference type="SAM" id="MobiDB-lite"/>
    </source>
</evidence>
<evidence type="ECO:0000259" key="2">
    <source>
        <dbReference type="PROSITE" id="PS50004"/>
    </source>
</evidence>
<dbReference type="GO" id="GO:0005886">
    <property type="term" value="C:plasma membrane"/>
    <property type="evidence" value="ECO:0007669"/>
    <property type="project" value="TreeGrafter"/>
</dbReference>
<dbReference type="InterPro" id="IPR035892">
    <property type="entry name" value="C2_domain_sf"/>
</dbReference>
<feature type="compositionally biased region" description="Polar residues" evidence="1">
    <location>
        <begin position="27"/>
        <end position="39"/>
    </location>
</feature>
<keyword evidence="4" id="KW-1185">Reference proteome</keyword>
<dbReference type="CDD" id="cd00030">
    <property type="entry name" value="C2"/>
    <property type="match status" value="1"/>
</dbReference>
<protein>
    <recommendedName>
        <fullName evidence="2">C2 domain-containing protein</fullName>
    </recommendedName>
</protein>
<comment type="caution">
    <text evidence="3">The sequence shown here is derived from an EMBL/GenBank/DDBJ whole genome shotgun (WGS) entry which is preliminary data.</text>
</comment>
<name>A0AAW1UJ21_9CUCU</name>
<feature type="domain" description="C2" evidence="2">
    <location>
        <begin position="598"/>
        <end position="694"/>
    </location>
</feature>
<reference evidence="3 4" key="1">
    <citation type="submission" date="2023-03" db="EMBL/GenBank/DDBJ databases">
        <title>Genome insight into feeding habits of ladybird beetles.</title>
        <authorList>
            <person name="Li H.-S."/>
            <person name="Huang Y.-H."/>
            <person name="Pang H."/>
        </authorList>
    </citation>
    <scope>NUCLEOTIDE SEQUENCE [LARGE SCALE GENOMIC DNA]</scope>
    <source>
        <strain evidence="3">SYSU_2023b</strain>
        <tissue evidence="3">Whole body</tissue>
    </source>
</reference>
<gene>
    <name evidence="3" type="ORF">WA026_014429</name>
</gene>
<dbReference type="InterPro" id="IPR000008">
    <property type="entry name" value="C2_dom"/>
</dbReference>
<dbReference type="Pfam" id="PF00168">
    <property type="entry name" value="C2"/>
    <property type="match status" value="1"/>
</dbReference>
<dbReference type="SUPFAM" id="SSF49562">
    <property type="entry name" value="C2 domain (Calcium/lipid-binding domain, CaLB)"/>
    <property type="match status" value="1"/>
</dbReference>
<sequence length="694" mass="79324">MKINMLKWSVTSRRNQDKSDVERPQRSEYSSDINSFTPRTRNKRRHSGTNRGRISLPSRKSLGSEQDKENQFTSTPIKSLEDLNLFDPFRDVSNLTPKDRIESRGLNSNVNRRASMGNVPNIKDAQLTPLRSAKKTKKRKSFLTPFRDQNVDKYANQSSQFFKHFETVDSHIGALPELSNCDCDKNTINVPRKTNQKRFPDIYAPTLPTFTIDYSPTSMKTTHCLLTLNKTSPSRATPLTGFLEGANEDTPCFKKPKIDHVNDFLHQITFLTSPEESAVAFDFNIPKRRNSVKISPLVKRFVDLRFSNEKNKKENRKGINDSSFINDLSLNQIVDAILDETDENYSDLHIGDEHIMSTKENELNETHEENIMNSEFEKRTLVPVSINRCSPDSGFKSSVATENCHQLEGNFQCKCNNNNNSTGSISIGKTFINLDETYNERCVDGTINRKRPSEDLGAYEMETKRLNLDESSFALKRQKCVRRRKTIFKMNRNHNINIRENEDCNMVSINQTQTNLQHENFPLNDNSFESSIVSASDVGRLTDVVCENFVEKKNESETSENVTPTSGKGRIRRCLLFESPDSKIPFRSVTPLRSSTTDEGLIQLRIKQVDGELTVHVIRAWNLSKHSQKLVNSYVKVYLSNQSGAISGNGETSQRTAVLADSSKPIFNHVFKLKDHNKHERLHIDVWHRDGTTR</sequence>
<organism evidence="3 4">
    <name type="scientific">Henosepilachna vigintioctopunctata</name>
    <dbReference type="NCBI Taxonomy" id="420089"/>
    <lineage>
        <taxon>Eukaryota</taxon>
        <taxon>Metazoa</taxon>
        <taxon>Ecdysozoa</taxon>
        <taxon>Arthropoda</taxon>
        <taxon>Hexapoda</taxon>
        <taxon>Insecta</taxon>
        <taxon>Pterygota</taxon>
        <taxon>Neoptera</taxon>
        <taxon>Endopterygota</taxon>
        <taxon>Coleoptera</taxon>
        <taxon>Polyphaga</taxon>
        <taxon>Cucujiformia</taxon>
        <taxon>Coccinelloidea</taxon>
        <taxon>Coccinellidae</taxon>
        <taxon>Epilachninae</taxon>
        <taxon>Epilachnini</taxon>
        <taxon>Henosepilachna</taxon>
    </lineage>
</organism>
<evidence type="ECO:0000313" key="4">
    <source>
        <dbReference type="Proteomes" id="UP001431783"/>
    </source>
</evidence>
<dbReference type="GO" id="GO:0005634">
    <property type="term" value="C:nucleus"/>
    <property type="evidence" value="ECO:0007669"/>
    <property type="project" value="TreeGrafter"/>
</dbReference>
<feature type="compositionally biased region" description="Basic and acidic residues" evidence="1">
    <location>
        <begin position="14"/>
        <end position="26"/>
    </location>
</feature>
<dbReference type="Proteomes" id="UP001431783">
    <property type="component" value="Unassembled WGS sequence"/>
</dbReference>
<evidence type="ECO:0000313" key="3">
    <source>
        <dbReference type="EMBL" id="KAK9881085.1"/>
    </source>
</evidence>
<dbReference type="PANTHER" id="PTHR46848">
    <property type="entry name" value="REGULATOR OF G-PROTEIN SIGNALING 3"/>
    <property type="match status" value="1"/>
</dbReference>
<dbReference type="PROSITE" id="PS50004">
    <property type="entry name" value="C2"/>
    <property type="match status" value="1"/>
</dbReference>
<dbReference type="PANTHER" id="PTHR46848:SF1">
    <property type="entry name" value="REGULATOR OF G-PROTEIN SIGNALING 3"/>
    <property type="match status" value="1"/>
</dbReference>
<dbReference type="AlphaFoldDB" id="A0AAW1UJ21"/>
<dbReference type="Gene3D" id="2.60.40.150">
    <property type="entry name" value="C2 domain"/>
    <property type="match status" value="1"/>
</dbReference>
<dbReference type="EMBL" id="JARQZJ010000067">
    <property type="protein sequence ID" value="KAK9881085.1"/>
    <property type="molecule type" value="Genomic_DNA"/>
</dbReference>